<comment type="caution">
    <text evidence="4">The sequence shown here is derived from an EMBL/GenBank/DDBJ whole genome shotgun (WGS) entry which is preliminary data.</text>
</comment>
<keyword evidence="1" id="KW-0812">Transmembrane</keyword>
<dbReference type="Gene3D" id="2.60.120.1440">
    <property type="match status" value="1"/>
</dbReference>
<dbReference type="RefSeq" id="WP_377061504.1">
    <property type="nucleotide sequence ID" value="NZ_JBHSJJ010000002.1"/>
</dbReference>
<dbReference type="Pfam" id="PF16344">
    <property type="entry name" value="FecR_C"/>
    <property type="match status" value="1"/>
</dbReference>
<evidence type="ECO:0000256" key="1">
    <source>
        <dbReference type="SAM" id="Phobius"/>
    </source>
</evidence>
<gene>
    <name evidence="4" type="ORF">ACFPFU_03350</name>
</gene>
<protein>
    <submittedName>
        <fullName evidence="4">FecR family protein</fullName>
    </submittedName>
</protein>
<dbReference type="InterPro" id="IPR032508">
    <property type="entry name" value="FecR_C"/>
</dbReference>
<evidence type="ECO:0000313" key="4">
    <source>
        <dbReference type="EMBL" id="MFC4870708.1"/>
    </source>
</evidence>
<evidence type="ECO:0000259" key="2">
    <source>
        <dbReference type="Pfam" id="PF04773"/>
    </source>
</evidence>
<dbReference type="Proteomes" id="UP001595818">
    <property type="component" value="Unassembled WGS sequence"/>
</dbReference>
<dbReference type="InterPro" id="IPR012373">
    <property type="entry name" value="Ferrdict_sens_TM"/>
</dbReference>
<dbReference type="Pfam" id="PF04773">
    <property type="entry name" value="FecR"/>
    <property type="match status" value="1"/>
</dbReference>
<dbReference type="InterPro" id="IPR006860">
    <property type="entry name" value="FecR"/>
</dbReference>
<keyword evidence="5" id="KW-1185">Reference proteome</keyword>
<organism evidence="4 5">
    <name type="scientific">Negadavirga shengliensis</name>
    <dbReference type="NCBI Taxonomy" id="1389218"/>
    <lineage>
        <taxon>Bacteria</taxon>
        <taxon>Pseudomonadati</taxon>
        <taxon>Bacteroidota</taxon>
        <taxon>Cytophagia</taxon>
        <taxon>Cytophagales</taxon>
        <taxon>Cyclobacteriaceae</taxon>
        <taxon>Negadavirga</taxon>
    </lineage>
</organism>
<dbReference type="PANTHER" id="PTHR30273">
    <property type="entry name" value="PERIPLASMIC SIGNAL SENSOR AND SIGMA FACTOR ACTIVATOR FECR-RELATED"/>
    <property type="match status" value="1"/>
</dbReference>
<feature type="domain" description="FecR protein" evidence="2">
    <location>
        <begin position="151"/>
        <end position="243"/>
    </location>
</feature>
<reference evidence="5" key="1">
    <citation type="journal article" date="2019" name="Int. J. Syst. Evol. Microbiol.">
        <title>The Global Catalogue of Microorganisms (GCM) 10K type strain sequencing project: providing services to taxonomists for standard genome sequencing and annotation.</title>
        <authorList>
            <consortium name="The Broad Institute Genomics Platform"/>
            <consortium name="The Broad Institute Genome Sequencing Center for Infectious Disease"/>
            <person name="Wu L."/>
            <person name="Ma J."/>
        </authorList>
    </citation>
    <scope>NUCLEOTIDE SEQUENCE [LARGE SCALE GENOMIC DNA]</scope>
    <source>
        <strain evidence="5">CGMCC 4.7466</strain>
    </source>
</reference>
<name>A0ABV9SWG4_9BACT</name>
<dbReference type="PIRSF" id="PIRSF018266">
    <property type="entry name" value="FecR"/>
    <property type="match status" value="1"/>
</dbReference>
<evidence type="ECO:0000259" key="3">
    <source>
        <dbReference type="Pfam" id="PF16344"/>
    </source>
</evidence>
<dbReference type="Gene3D" id="3.55.50.30">
    <property type="match status" value="1"/>
</dbReference>
<accession>A0ABV9SWG4</accession>
<dbReference type="PANTHER" id="PTHR30273:SF2">
    <property type="entry name" value="PROTEIN FECR"/>
    <property type="match status" value="1"/>
</dbReference>
<keyword evidence="1" id="KW-0472">Membrane</keyword>
<feature type="domain" description="Protein FecR C-terminal" evidence="3">
    <location>
        <begin position="290"/>
        <end position="357"/>
    </location>
</feature>
<feature type="transmembrane region" description="Helical" evidence="1">
    <location>
        <begin position="113"/>
        <end position="132"/>
    </location>
</feature>
<proteinExistence type="predicted"/>
<dbReference type="EMBL" id="JBHSJJ010000002">
    <property type="protein sequence ID" value="MFC4870708.1"/>
    <property type="molecule type" value="Genomic_DNA"/>
</dbReference>
<evidence type="ECO:0000313" key="5">
    <source>
        <dbReference type="Proteomes" id="UP001595818"/>
    </source>
</evidence>
<keyword evidence="1" id="KW-1133">Transmembrane helix</keyword>
<sequence>MDISKYKTEDFVFDTHFRKWVMAPDMESEKFWRQIQQEYPDKAEQMEMARNIVILLSKKKRRISDQDRRKLWDRIEGDIQIPESRSPDRPVQLTAGNREAGGKTALKVSKFSPVWRVAAILLVFLGLAYLFFHQVDQLEPGGEEEPIYAVHQTEKGIKSTFKLPDGSSVRLNSGSELRYIKKFEGDSRTVLLKGEAFFEVVQDKSKPFIVKTDNFLTTALGTSFNVNAFPGKNIQVSLVTGKVTVEDISQQDSAVTLERGESAFINQDLQTITKENFDMEKVLAWTDGTILFDGTPVDEAVRILENWFGVRIFVKSNPNKKLKLYGKFRNETLQNILEGLSHSVDFDFTIQDKEVTIDFH</sequence>